<comment type="similarity">
    <text evidence="1">Belongs to the protein kinase superfamily. CMGC Ser/Thr protein kinase family. MNB/DYRK subfamily.</text>
</comment>
<dbReference type="PANTHER" id="PTHR24058:SF22">
    <property type="entry name" value="DUAL SPECIFICITY TYROSINE-PHOSPHORYLATION-REGULATED KINASE 4"/>
    <property type="match status" value="1"/>
</dbReference>
<dbReference type="PANTHER" id="PTHR24058">
    <property type="entry name" value="DUAL SPECIFICITY PROTEIN KINASE"/>
    <property type="match status" value="1"/>
</dbReference>
<protein>
    <recommendedName>
        <fullName evidence="9">Protein kinase domain-containing protein</fullName>
    </recommendedName>
</protein>
<dbReference type="InterPro" id="IPR008271">
    <property type="entry name" value="Ser/Thr_kinase_AS"/>
</dbReference>
<feature type="domain" description="Protein kinase" evidence="9">
    <location>
        <begin position="715"/>
        <end position="1011"/>
    </location>
</feature>
<dbReference type="Gene3D" id="1.10.510.10">
    <property type="entry name" value="Transferase(Phosphotransferase) domain 1"/>
    <property type="match status" value="1"/>
</dbReference>
<reference evidence="11" key="1">
    <citation type="journal article" date="2016" name="Nat. Commun.">
        <title>Genome analysis of three Pneumocystis species reveals adaptation mechanisms to life exclusively in mammalian hosts.</title>
        <authorList>
            <person name="Ma L."/>
            <person name="Chen Z."/>
            <person name="Huang D.W."/>
            <person name="Kutty G."/>
            <person name="Ishihara M."/>
            <person name="Wang H."/>
            <person name="Abouelleil A."/>
            <person name="Bishop L."/>
            <person name="Davey E."/>
            <person name="Deng R."/>
            <person name="Deng X."/>
            <person name="Fan L."/>
            <person name="Fantoni G."/>
            <person name="Fitzgerald M."/>
            <person name="Gogineni E."/>
            <person name="Goldberg J.M."/>
            <person name="Handley G."/>
            <person name="Hu X."/>
            <person name="Huber C."/>
            <person name="Jiao X."/>
            <person name="Jones K."/>
            <person name="Levin J.Z."/>
            <person name="Liu Y."/>
            <person name="Macdonald P."/>
            <person name="Melnikov A."/>
            <person name="Raley C."/>
            <person name="Sassi M."/>
            <person name="Sherman B.T."/>
            <person name="Song X."/>
            <person name="Sykes S."/>
            <person name="Tran B."/>
            <person name="Walsh L."/>
            <person name="Xia Y."/>
            <person name="Yang J."/>
            <person name="Young S."/>
            <person name="Zeng Q."/>
            <person name="Zheng X."/>
            <person name="Stephens R."/>
            <person name="Nusbaum C."/>
            <person name="Birren B.W."/>
            <person name="Azadi P."/>
            <person name="Lempicki R.A."/>
            <person name="Cuomo C.A."/>
            <person name="Kovacs J.A."/>
        </authorList>
    </citation>
    <scope>NUCLEOTIDE SEQUENCE [LARGE SCALE GENOMIC DNA]</scope>
    <source>
        <strain evidence="11">RU7</strain>
    </source>
</reference>
<keyword evidence="4" id="KW-0808">Transferase</keyword>
<dbReference type="InterPro" id="IPR011009">
    <property type="entry name" value="Kinase-like_dom_sf"/>
</dbReference>
<dbReference type="eggNOG" id="KOG0667">
    <property type="taxonomic scope" value="Eukaryota"/>
</dbReference>
<evidence type="ECO:0000256" key="7">
    <source>
        <dbReference type="ARBA" id="ARBA00022840"/>
    </source>
</evidence>
<evidence type="ECO:0000256" key="2">
    <source>
        <dbReference type="ARBA" id="ARBA00022527"/>
    </source>
</evidence>
<dbReference type="Gene3D" id="3.30.200.20">
    <property type="entry name" value="Phosphorylase Kinase, domain 1"/>
    <property type="match status" value="1"/>
</dbReference>
<dbReference type="SMART" id="SM00220">
    <property type="entry name" value="S_TKc"/>
    <property type="match status" value="1"/>
</dbReference>
<keyword evidence="6" id="KW-0418">Kinase</keyword>
<evidence type="ECO:0000256" key="8">
    <source>
        <dbReference type="PROSITE-ProRule" id="PRU10141"/>
    </source>
</evidence>
<evidence type="ECO:0000313" key="10">
    <source>
        <dbReference type="EMBL" id="KTW26288.1"/>
    </source>
</evidence>
<dbReference type="AlphaFoldDB" id="A0A0W4ZCZ5"/>
<evidence type="ECO:0000256" key="4">
    <source>
        <dbReference type="ARBA" id="ARBA00022679"/>
    </source>
</evidence>
<comment type="caution">
    <text evidence="10">The sequence shown here is derived from an EMBL/GenBank/DDBJ whole genome shotgun (WGS) entry which is preliminary data.</text>
</comment>
<dbReference type="GeneID" id="28942105"/>
<proteinExistence type="inferred from homology"/>
<name>A0A0W4ZCZ5_PNEJ7</name>
<dbReference type="PROSITE" id="PS00107">
    <property type="entry name" value="PROTEIN_KINASE_ATP"/>
    <property type="match status" value="1"/>
</dbReference>
<dbReference type="Pfam" id="PF00069">
    <property type="entry name" value="Pkinase"/>
    <property type="match status" value="1"/>
</dbReference>
<dbReference type="SUPFAM" id="SSF56112">
    <property type="entry name" value="Protein kinase-like (PK-like)"/>
    <property type="match status" value="1"/>
</dbReference>
<dbReference type="Proteomes" id="UP000053447">
    <property type="component" value="Unassembled WGS sequence"/>
</dbReference>
<evidence type="ECO:0000256" key="1">
    <source>
        <dbReference type="ARBA" id="ARBA00008867"/>
    </source>
</evidence>
<dbReference type="RefSeq" id="XP_018227991.1">
    <property type="nucleotide sequence ID" value="XM_018375850.1"/>
</dbReference>
<dbReference type="VEuPathDB" id="FungiDB:T551_03587"/>
<keyword evidence="5 8" id="KW-0547">Nucleotide-binding</keyword>
<dbReference type="GO" id="GO:0005856">
    <property type="term" value="C:cytoskeleton"/>
    <property type="evidence" value="ECO:0007669"/>
    <property type="project" value="TreeGrafter"/>
</dbReference>
<dbReference type="GO" id="GO:0032878">
    <property type="term" value="P:regulation of establishment or maintenance of cell polarity"/>
    <property type="evidence" value="ECO:0007669"/>
    <property type="project" value="UniProtKB-ARBA"/>
</dbReference>
<dbReference type="PROSITE" id="PS00108">
    <property type="entry name" value="PROTEIN_KINASE_ST"/>
    <property type="match status" value="1"/>
</dbReference>
<dbReference type="EMBL" id="LFWA01000018">
    <property type="protein sequence ID" value="KTW26288.1"/>
    <property type="molecule type" value="Genomic_DNA"/>
</dbReference>
<dbReference type="GO" id="GO:0004674">
    <property type="term" value="F:protein serine/threonine kinase activity"/>
    <property type="evidence" value="ECO:0007669"/>
    <property type="project" value="UniProtKB-KW"/>
</dbReference>
<dbReference type="FunFam" id="1.10.510.10:FF:000380">
    <property type="entry name" value="Serine/threonine-protein kinase ppk15"/>
    <property type="match status" value="1"/>
</dbReference>
<keyword evidence="3" id="KW-0597">Phosphoprotein</keyword>
<feature type="binding site" evidence="8">
    <location>
        <position position="744"/>
    </location>
    <ligand>
        <name>ATP</name>
        <dbReference type="ChEBI" id="CHEBI:30616"/>
    </ligand>
</feature>
<dbReference type="CDD" id="cd14210">
    <property type="entry name" value="PKc_DYRK"/>
    <property type="match status" value="1"/>
</dbReference>
<keyword evidence="2" id="KW-0723">Serine/threonine-protein kinase</keyword>
<keyword evidence="11" id="KW-1185">Reference proteome</keyword>
<dbReference type="STRING" id="1408657.A0A0W4ZCZ5"/>
<dbReference type="GO" id="GO:0005524">
    <property type="term" value="F:ATP binding"/>
    <property type="evidence" value="ECO:0007669"/>
    <property type="project" value="UniProtKB-UniRule"/>
</dbReference>
<evidence type="ECO:0000256" key="6">
    <source>
        <dbReference type="ARBA" id="ARBA00022777"/>
    </source>
</evidence>
<evidence type="ECO:0000256" key="5">
    <source>
        <dbReference type="ARBA" id="ARBA00022741"/>
    </source>
</evidence>
<dbReference type="PROSITE" id="PS50011">
    <property type="entry name" value="PROTEIN_KINASE_DOM"/>
    <property type="match status" value="1"/>
</dbReference>
<evidence type="ECO:0000313" key="11">
    <source>
        <dbReference type="Proteomes" id="UP000053447"/>
    </source>
</evidence>
<dbReference type="OrthoDB" id="9332038at2759"/>
<organism evidence="10 11">
    <name type="scientific">Pneumocystis jirovecii (strain RU7)</name>
    <name type="common">Human pneumocystis pneumonia agent</name>
    <dbReference type="NCBI Taxonomy" id="1408657"/>
    <lineage>
        <taxon>Eukaryota</taxon>
        <taxon>Fungi</taxon>
        <taxon>Dikarya</taxon>
        <taxon>Ascomycota</taxon>
        <taxon>Taphrinomycotina</taxon>
        <taxon>Pneumocystomycetes</taxon>
        <taxon>Pneumocystaceae</taxon>
        <taxon>Pneumocystis</taxon>
    </lineage>
</organism>
<evidence type="ECO:0000259" key="9">
    <source>
        <dbReference type="PROSITE" id="PS50011"/>
    </source>
</evidence>
<dbReference type="InterPro" id="IPR050494">
    <property type="entry name" value="Ser_Thr_dual-spec_kinase"/>
</dbReference>
<sequence length="1017" mass="116318">MSTSQNSLYTYNLNKLVFDVYDSEETILKSLEGTASFDSNNINEQLKKLHLNSEKTKKLPEESILKDLSKIETSFSSDEILLLKNLDKSYDSQLNEHEWLNIHLLNNDLEINNTSKTKLLQKNINLEDGTIDSSLLSFSSIVDCYSANDYKDNILIEEVSFLKEYTQENDSIKHNILHTTLNESCKSSATSDTENCIEIFSPSLHNSLKSSTISDTDFKKSVNSDSFHLIENPNLFPQVMAPSDNKVNMQAQLQNTKSSIIKSLKYRHIRGTSGLSTKIISSKLCCIKKTSSSSLNSKNTDISYSIENIQTKLPLISQKKVISDNVSTIYPTSKNILNSKNPKMQILENGNASSMSLESIQKNISENFYTLSKKKFNTKSKCRQDNFKTVNVFPLNISDSLTSTIKKNTSTISCENKCEKNTSKFLPKSLSRSSTLSRLSFKKNKDVKNGHSIHTQIPLPSEGLKVHFSKDVHMEYNNKNISQGQSNSYCNSKNINFSKKVQTRSFLPKLKSNHKCLEKKTKTGNISPLPKLDLLKVTPVFDSLHEIFKIPPKEVALSSDKELCYPLKQNSKVQSSYNVESDENITKLKLNPNTLYIDDFDNDIIKDEFCKLKFKKQKFQKDERLSDFLYNDKNIKLGKKGSLIDFNDIKSFHYSSLTLYEIGEINDYIGSIYFIGRPKVKKNDFSTHFCDNNSGCDDDRGDYVVIIGDHIAYRYEICSILGKGSFGQVVKCFDHKTGQAVAIKIIRNKKRFHVQALTEIKILKQLSKWDPNDSYSFIKYIDHFYFREHLCIVMELLDLNLYELIRINGFKGFSLSMIRCFTKQLLQNLVFFKEHGIIHCDLKPENILLCSELKPNIKIIDFGSSCFENEKIYTYIQSRFYRSPEVILGLDYGISIDIWSLGCILAELYTGHPIFPGEDEHEQLACIMEVLGFPESCLIEKSTRKKIFFDSLGNPHSTIFSKGKRRSPSSKTLSQAVKCNDIVFLDFLSQCLLWNPEDRLTPEKALKHKFITKEYLV</sequence>
<keyword evidence="7 8" id="KW-0067">ATP-binding</keyword>
<evidence type="ECO:0000256" key="3">
    <source>
        <dbReference type="ARBA" id="ARBA00022553"/>
    </source>
</evidence>
<gene>
    <name evidence="10" type="ORF">T551_03587</name>
</gene>
<dbReference type="GO" id="GO:0005737">
    <property type="term" value="C:cytoplasm"/>
    <property type="evidence" value="ECO:0007669"/>
    <property type="project" value="TreeGrafter"/>
</dbReference>
<dbReference type="InterPro" id="IPR017441">
    <property type="entry name" value="Protein_kinase_ATP_BS"/>
</dbReference>
<dbReference type="InterPro" id="IPR000719">
    <property type="entry name" value="Prot_kinase_dom"/>
</dbReference>
<accession>A0A0W4ZCZ5</accession>